<proteinExistence type="predicted"/>
<evidence type="ECO:0000313" key="1">
    <source>
        <dbReference type="EMBL" id="KAI3739139.1"/>
    </source>
</evidence>
<dbReference type="EMBL" id="CM042013">
    <property type="protein sequence ID" value="KAI3739139.1"/>
    <property type="molecule type" value="Genomic_DNA"/>
</dbReference>
<accession>A0ACB9CXT6</accession>
<comment type="caution">
    <text evidence="1">The sequence shown here is derived from an EMBL/GenBank/DDBJ whole genome shotgun (WGS) entry which is preliminary data.</text>
</comment>
<reference evidence="2" key="1">
    <citation type="journal article" date="2022" name="Mol. Ecol. Resour.">
        <title>The genomes of chicory, endive, great burdock and yacon provide insights into Asteraceae palaeo-polyploidization history and plant inulin production.</title>
        <authorList>
            <person name="Fan W."/>
            <person name="Wang S."/>
            <person name="Wang H."/>
            <person name="Wang A."/>
            <person name="Jiang F."/>
            <person name="Liu H."/>
            <person name="Zhao H."/>
            <person name="Xu D."/>
            <person name="Zhang Y."/>
        </authorList>
    </citation>
    <scope>NUCLEOTIDE SEQUENCE [LARGE SCALE GENOMIC DNA]</scope>
    <source>
        <strain evidence="2">cv. Punajuju</strain>
    </source>
</reference>
<reference evidence="1 2" key="2">
    <citation type="journal article" date="2022" name="Mol. Ecol. Resour.">
        <title>The genomes of chicory, endive, great burdock and yacon provide insights into Asteraceae paleo-polyploidization history and plant inulin production.</title>
        <authorList>
            <person name="Fan W."/>
            <person name="Wang S."/>
            <person name="Wang H."/>
            <person name="Wang A."/>
            <person name="Jiang F."/>
            <person name="Liu H."/>
            <person name="Zhao H."/>
            <person name="Xu D."/>
            <person name="Zhang Y."/>
        </authorList>
    </citation>
    <scope>NUCLEOTIDE SEQUENCE [LARGE SCALE GENOMIC DNA]</scope>
    <source>
        <strain evidence="2">cv. Punajuju</strain>
        <tissue evidence="1">Leaves</tissue>
    </source>
</reference>
<sequence length="188" mass="21222">MIVLSATRSKRLTSTVPQLASSPTTIRSIVSNDLGTYDVWILQDHPIDHSNRLCVEDEVSLFYLCCRVIDENTKQGAVVDPVEPEKHPGTTIVTDSVTSDGITTFIQKKLGGKHHQFKRGYKNVIVEGIRLTSGHGALKENHWLDDGAYLMHLWTPESRPWLTLETHHRTWAVRTSFMTLVTTFSHTT</sequence>
<protein>
    <submittedName>
        <fullName evidence="1">Uncharacterized protein</fullName>
    </submittedName>
</protein>
<gene>
    <name evidence="1" type="ORF">L2E82_29534</name>
</gene>
<organism evidence="1 2">
    <name type="scientific">Cichorium intybus</name>
    <name type="common">Chicory</name>
    <dbReference type="NCBI Taxonomy" id="13427"/>
    <lineage>
        <taxon>Eukaryota</taxon>
        <taxon>Viridiplantae</taxon>
        <taxon>Streptophyta</taxon>
        <taxon>Embryophyta</taxon>
        <taxon>Tracheophyta</taxon>
        <taxon>Spermatophyta</taxon>
        <taxon>Magnoliopsida</taxon>
        <taxon>eudicotyledons</taxon>
        <taxon>Gunneridae</taxon>
        <taxon>Pentapetalae</taxon>
        <taxon>asterids</taxon>
        <taxon>campanulids</taxon>
        <taxon>Asterales</taxon>
        <taxon>Asteraceae</taxon>
        <taxon>Cichorioideae</taxon>
        <taxon>Cichorieae</taxon>
        <taxon>Cichoriinae</taxon>
        <taxon>Cichorium</taxon>
    </lineage>
</organism>
<dbReference type="Proteomes" id="UP001055811">
    <property type="component" value="Linkage Group LG05"/>
</dbReference>
<name>A0ACB9CXT6_CICIN</name>
<keyword evidence="2" id="KW-1185">Reference proteome</keyword>
<evidence type="ECO:0000313" key="2">
    <source>
        <dbReference type="Proteomes" id="UP001055811"/>
    </source>
</evidence>